<reference evidence="2 3" key="1">
    <citation type="submission" date="2020-08" db="EMBL/GenBank/DDBJ databases">
        <title>Genomic Encyclopedia of Archaeal and Bacterial Type Strains, Phase II (KMG-II): from individual species to whole genera.</title>
        <authorList>
            <person name="Goeker M."/>
        </authorList>
    </citation>
    <scope>NUCLEOTIDE SEQUENCE [LARGE SCALE GENOMIC DNA]</scope>
    <source>
        <strain evidence="2 3">DSM 43850</strain>
    </source>
</reference>
<evidence type="ECO:0000256" key="1">
    <source>
        <dbReference type="SAM" id="MobiDB-lite"/>
    </source>
</evidence>
<organism evidence="2 3">
    <name type="scientific">Kutzneria viridogrisea</name>
    <dbReference type="NCBI Taxonomy" id="47990"/>
    <lineage>
        <taxon>Bacteria</taxon>
        <taxon>Bacillati</taxon>
        <taxon>Actinomycetota</taxon>
        <taxon>Actinomycetes</taxon>
        <taxon>Pseudonocardiales</taxon>
        <taxon>Pseudonocardiaceae</taxon>
        <taxon>Kutzneria</taxon>
    </lineage>
</organism>
<dbReference type="GO" id="GO:0003677">
    <property type="term" value="F:DNA binding"/>
    <property type="evidence" value="ECO:0007669"/>
    <property type="project" value="UniProtKB-KW"/>
</dbReference>
<dbReference type="RefSeq" id="WP_182838021.1">
    <property type="nucleotide sequence ID" value="NZ_JACJID010000003.1"/>
</dbReference>
<dbReference type="EMBL" id="JACJID010000003">
    <property type="protein sequence ID" value="MBA8926808.1"/>
    <property type="molecule type" value="Genomic_DNA"/>
</dbReference>
<gene>
    <name evidence="2" type="ORF">BC739_004014</name>
</gene>
<feature type="region of interest" description="Disordered" evidence="1">
    <location>
        <begin position="128"/>
        <end position="165"/>
    </location>
</feature>
<keyword evidence="3" id="KW-1185">Reference proteome</keyword>
<dbReference type="Gene3D" id="3.30.1310.10">
    <property type="entry name" value="Nucleoid-associated protein YbaB-like domain"/>
    <property type="match status" value="1"/>
</dbReference>
<dbReference type="InterPro" id="IPR004401">
    <property type="entry name" value="YbaB/EbfC"/>
</dbReference>
<comment type="caution">
    <text evidence="2">The sequence shown here is derived from an EMBL/GenBank/DDBJ whole genome shotgun (WGS) entry which is preliminary data.</text>
</comment>
<dbReference type="SUPFAM" id="SSF82607">
    <property type="entry name" value="YbaB-like"/>
    <property type="match status" value="1"/>
</dbReference>
<dbReference type="Proteomes" id="UP000517916">
    <property type="component" value="Unassembled WGS sequence"/>
</dbReference>
<dbReference type="Pfam" id="PF02575">
    <property type="entry name" value="YbaB_DNA_bd"/>
    <property type="match status" value="1"/>
</dbReference>
<evidence type="ECO:0000313" key="2">
    <source>
        <dbReference type="EMBL" id="MBA8926808.1"/>
    </source>
</evidence>
<dbReference type="InterPro" id="IPR036894">
    <property type="entry name" value="YbaB-like_sf"/>
</dbReference>
<name>A0ABR6BIV5_9PSEU</name>
<protein>
    <submittedName>
        <fullName evidence="2">DNA-binding protein YbaB</fullName>
    </submittedName>
</protein>
<accession>A0ABR6BIV5</accession>
<keyword evidence="2" id="KW-0238">DNA-binding</keyword>
<sequence>MVRPREADGSEMTGEDVLASLGIASTDLSQQRQLLAEAGQVLTQARLTHHSQDGQVQATVDGNGTLLRLEIAERQRGPGDADTLNTAILEAVRGARVQAAAVTQEQVTAALAAPAASPITNETLPVPHALAEHEHHHHAPPPAEDETSFEEIDFLDTDPDEERAW</sequence>
<evidence type="ECO:0000313" key="3">
    <source>
        <dbReference type="Proteomes" id="UP000517916"/>
    </source>
</evidence>
<proteinExistence type="predicted"/>
<feature type="compositionally biased region" description="Acidic residues" evidence="1">
    <location>
        <begin position="143"/>
        <end position="165"/>
    </location>
</feature>